<dbReference type="Proteomes" id="UP000247647">
    <property type="component" value="Unassembled WGS sequence"/>
</dbReference>
<evidence type="ECO:0000313" key="1">
    <source>
        <dbReference type="EMBL" id="PYH32760.1"/>
    </source>
</evidence>
<dbReference type="RefSeq" id="XP_025478238.1">
    <property type="nucleotide sequence ID" value="XM_025629709.1"/>
</dbReference>
<dbReference type="AlphaFoldDB" id="A0A318YK07"/>
<dbReference type="GeneID" id="37132165"/>
<keyword evidence="2" id="KW-1185">Reference proteome</keyword>
<evidence type="ECO:0000313" key="2">
    <source>
        <dbReference type="Proteomes" id="UP000247647"/>
    </source>
</evidence>
<accession>A0A318YK07</accession>
<gene>
    <name evidence="1" type="ORF">BO87DRAFT_97726</name>
</gene>
<dbReference type="EMBL" id="KZ821466">
    <property type="protein sequence ID" value="PYH32760.1"/>
    <property type="molecule type" value="Genomic_DNA"/>
</dbReference>
<reference evidence="1" key="1">
    <citation type="submission" date="2016-12" db="EMBL/GenBank/DDBJ databases">
        <title>The genomes of Aspergillus section Nigri reveals drivers in fungal speciation.</title>
        <authorList>
            <consortium name="DOE Joint Genome Institute"/>
            <person name="Vesth T.C."/>
            <person name="Nybo J."/>
            <person name="Theobald S."/>
            <person name="Brandl J."/>
            <person name="Frisvad J.C."/>
            <person name="Nielsen K.F."/>
            <person name="Lyhne E.K."/>
            <person name="Kogle M.E."/>
            <person name="Kuo A."/>
            <person name="Riley R."/>
            <person name="Clum A."/>
            <person name="Nolan M."/>
            <person name="Lipzen A."/>
            <person name="Salamov A."/>
            <person name="Henrissat B."/>
            <person name="Wiebenga A."/>
            <person name="De Vries R.P."/>
            <person name="Grigoriev I.V."/>
            <person name="Mortensen U.H."/>
            <person name="Andersen M.R."/>
            <person name="Baker S.E."/>
        </authorList>
    </citation>
    <scope>NUCLEOTIDE SEQUENCE [LARGE SCALE GENOMIC DNA]</scope>
    <source>
        <strain evidence="1">CBS 115656</strain>
    </source>
</reference>
<organism evidence="1 2">
    <name type="scientific">Aspergillus neoniger (strain CBS 115656)</name>
    <dbReference type="NCBI Taxonomy" id="1448310"/>
    <lineage>
        <taxon>Eukaryota</taxon>
        <taxon>Fungi</taxon>
        <taxon>Dikarya</taxon>
        <taxon>Ascomycota</taxon>
        <taxon>Pezizomycotina</taxon>
        <taxon>Eurotiomycetes</taxon>
        <taxon>Eurotiomycetidae</taxon>
        <taxon>Eurotiales</taxon>
        <taxon>Aspergillaceae</taxon>
        <taxon>Aspergillus</taxon>
        <taxon>Aspergillus subgen. Circumdati</taxon>
    </lineage>
</organism>
<name>A0A318YK07_ASPNB</name>
<proteinExistence type="predicted"/>
<sequence length="114" mass="12770">MPGLARAKIKELSKRATDGLYSRSDPCIWVRVHTCKLSRSGKYPLAAYVRLEAIYEFCLYLACLLACQPASQLPTYSPTVRTQAAYLLALARGLGLFNSIRVYSGFIEEPIKQH</sequence>
<protein>
    <submittedName>
        <fullName evidence="1">Uncharacterized protein</fullName>
    </submittedName>
</protein>